<protein>
    <submittedName>
        <fullName evidence="3">Uncharacterized protein</fullName>
    </submittedName>
</protein>
<keyword evidence="2" id="KW-0812">Transmembrane</keyword>
<gene>
    <name evidence="3" type="ORF">BRAFLDRAFT_108658</name>
</gene>
<dbReference type="EMBL" id="GG666731">
    <property type="protein sequence ID" value="EEN42384.1"/>
    <property type="molecule type" value="Genomic_DNA"/>
</dbReference>
<name>C3ZYK0_BRAFL</name>
<evidence type="ECO:0000313" key="3">
    <source>
        <dbReference type="EMBL" id="EEN42384.1"/>
    </source>
</evidence>
<sequence>MMPGRWTVLVLLGCLVVFSFLIQFRHTLYNWKHLVAGRLTISVGPPSTVGPTSSRANSLQGCSTCCSGGNHCFPAILENNSVSRLLAAAMFHAPEDHGNRENLWGTLLWEFEVLQTSRADARQHPLTGGIPSDLPCQRDLYPVDPTLPDADKCNCQRHTNQLHILVNMVAGHQDPIADTLAGLDLSDEDAAEGDEGSHSEDEPEDNSDTDAQTQTNDDLASGQIFPVVGSSWQACYQESLDKCSALRRDGHEVNVRATFEPSNLKDKNALKFEVFVDSHTFAKSEIQCINMKFYAYLAVHAI</sequence>
<dbReference type="AlphaFoldDB" id="C3ZYK0"/>
<evidence type="ECO:0000256" key="1">
    <source>
        <dbReference type="SAM" id="MobiDB-lite"/>
    </source>
</evidence>
<reference evidence="3" key="1">
    <citation type="journal article" date="2008" name="Nature">
        <title>The amphioxus genome and the evolution of the chordate karyotype.</title>
        <authorList>
            <consortium name="US DOE Joint Genome Institute (JGI-PGF)"/>
            <person name="Putnam N.H."/>
            <person name="Butts T."/>
            <person name="Ferrier D.E.K."/>
            <person name="Furlong R.F."/>
            <person name="Hellsten U."/>
            <person name="Kawashima T."/>
            <person name="Robinson-Rechavi M."/>
            <person name="Shoguchi E."/>
            <person name="Terry A."/>
            <person name="Yu J.-K."/>
            <person name="Benito-Gutierrez E.L."/>
            <person name="Dubchak I."/>
            <person name="Garcia-Fernandez J."/>
            <person name="Gibson-Brown J.J."/>
            <person name="Grigoriev I.V."/>
            <person name="Horton A.C."/>
            <person name="de Jong P.J."/>
            <person name="Jurka J."/>
            <person name="Kapitonov V.V."/>
            <person name="Kohara Y."/>
            <person name="Kuroki Y."/>
            <person name="Lindquist E."/>
            <person name="Lucas S."/>
            <person name="Osoegawa K."/>
            <person name="Pennacchio L.A."/>
            <person name="Salamov A.A."/>
            <person name="Satou Y."/>
            <person name="Sauka-Spengler T."/>
            <person name="Schmutz J."/>
            <person name="Shin-I T."/>
            <person name="Toyoda A."/>
            <person name="Bronner-Fraser M."/>
            <person name="Fujiyama A."/>
            <person name="Holland L.Z."/>
            <person name="Holland P.W.H."/>
            <person name="Satoh N."/>
            <person name="Rokhsar D.S."/>
        </authorList>
    </citation>
    <scope>NUCLEOTIDE SEQUENCE [LARGE SCALE GENOMIC DNA]</scope>
    <source>
        <strain evidence="3">S238N-H82</strain>
        <tissue evidence="3">Testes</tissue>
    </source>
</reference>
<proteinExistence type="predicted"/>
<keyword evidence="2" id="KW-0472">Membrane</keyword>
<dbReference type="InParanoid" id="C3ZYK0"/>
<feature type="transmembrane region" description="Helical" evidence="2">
    <location>
        <begin position="6"/>
        <end position="24"/>
    </location>
</feature>
<evidence type="ECO:0000256" key="2">
    <source>
        <dbReference type="SAM" id="Phobius"/>
    </source>
</evidence>
<feature type="region of interest" description="Disordered" evidence="1">
    <location>
        <begin position="188"/>
        <end position="216"/>
    </location>
</feature>
<accession>C3ZYK0</accession>
<organism>
    <name type="scientific">Branchiostoma floridae</name>
    <name type="common">Florida lancelet</name>
    <name type="synonym">Amphioxus</name>
    <dbReference type="NCBI Taxonomy" id="7739"/>
    <lineage>
        <taxon>Eukaryota</taxon>
        <taxon>Metazoa</taxon>
        <taxon>Chordata</taxon>
        <taxon>Cephalochordata</taxon>
        <taxon>Leptocardii</taxon>
        <taxon>Amphioxiformes</taxon>
        <taxon>Branchiostomatidae</taxon>
        <taxon>Branchiostoma</taxon>
    </lineage>
</organism>
<keyword evidence="2" id="KW-1133">Transmembrane helix</keyword>